<evidence type="ECO:0000313" key="4">
    <source>
        <dbReference type="Proteomes" id="UP000230605"/>
    </source>
</evidence>
<dbReference type="AlphaFoldDB" id="A0A2G5HN35"/>
<feature type="region of interest" description="Disordered" evidence="1">
    <location>
        <begin position="121"/>
        <end position="151"/>
    </location>
</feature>
<evidence type="ECO:0000256" key="1">
    <source>
        <dbReference type="SAM" id="MobiDB-lite"/>
    </source>
</evidence>
<dbReference type="Proteomes" id="UP000230605">
    <property type="component" value="Chromosome 4"/>
</dbReference>
<dbReference type="EMBL" id="CP134187">
    <property type="protein sequence ID" value="WPB01758.1"/>
    <property type="molecule type" value="Genomic_DNA"/>
</dbReference>
<dbReference type="Gene3D" id="1.25.40.10">
    <property type="entry name" value="Tetratricopeptide repeat domain"/>
    <property type="match status" value="1"/>
</dbReference>
<dbReference type="EMBL" id="LKMD01000105">
    <property type="protein sequence ID" value="PIA93950.1"/>
    <property type="molecule type" value="Genomic_DNA"/>
</dbReference>
<reference evidence="3 5" key="2">
    <citation type="submission" date="2023-09" db="EMBL/GenBank/DDBJ databases">
        <title>Complete-Gapless Cercospora beticola genome.</title>
        <authorList>
            <person name="Wyatt N.A."/>
            <person name="Spanner R.E."/>
            <person name="Bolton M.D."/>
        </authorList>
    </citation>
    <scope>NUCLEOTIDE SEQUENCE [LARGE SCALE GENOMIC DNA]</scope>
    <source>
        <strain evidence="3">Cb09-40</strain>
    </source>
</reference>
<organism evidence="2 4">
    <name type="scientific">Cercospora beticola</name>
    <name type="common">Sugarbeet leaf spot fungus</name>
    <dbReference type="NCBI Taxonomy" id="122368"/>
    <lineage>
        <taxon>Eukaryota</taxon>
        <taxon>Fungi</taxon>
        <taxon>Dikarya</taxon>
        <taxon>Ascomycota</taxon>
        <taxon>Pezizomycotina</taxon>
        <taxon>Dothideomycetes</taxon>
        <taxon>Dothideomycetidae</taxon>
        <taxon>Mycosphaerellales</taxon>
        <taxon>Mycosphaerellaceae</taxon>
        <taxon>Cercospora</taxon>
    </lineage>
</organism>
<proteinExistence type="predicted"/>
<dbReference type="Proteomes" id="UP001302367">
    <property type="component" value="Chromosome 4"/>
</dbReference>
<evidence type="ECO:0000313" key="2">
    <source>
        <dbReference type="EMBL" id="PIA93950.1"/>
    </source>
</evidence>
<keyword evidence="5" id="KW-1185">Reference proteome</keyword>
<dbReference type="InterPro" id="IPR011990">
    <property type="entry name" value="TPR-like_helical_dom_sf"/>
</dbReference>
<reference evidence="2 4" key="1">
    <citation type="submission" date="2015-10" db="EMBL/GenBank/DDBJ databases">
        <title>The cercosporin biosynthetic gene cluster was horizontally transferred to several fungal lineages and shown to be expanded in Cercospora beticola based on microsynteny with recipient genomes.</title>
        <authorList>
            <person name="De Jonge R."/>
            <person name="Ebert M.K."/>
            <person name="Suttle J.C."/>
            <person name="Jurick Ii W.M."/>
            <person name="Secor G.A."/>
            <person name="Thomma B.P."/>
            <person name="Van De Peer Y."/>
            <person name="Bolton M.D."/>
        </authorList>
    </citation>
    <scope>NUCLEOTIDE SEQUENCE [LARGE SCALE GENOMIC DNA]</scope>
    <source>
        <strain evidence="2 4">09-40</strain>
    </source>
</reference>
<protein>
    <recommendedName>
        <fullName evidence="6">Tetratricopeptide repeat protein</fullName>
    </recommendedName>
</protein>
<dbReference type="SUPFAM" id="SSF48452">
    <property type="entry name" value="TPR-like"/>
    <property type="match status" value="1"/>
</dbReference>
<dbReference type="OrthoDB" id="5366687at2759"/>
<accession>A0A2G5HN35</accession>
<evidence type="ECO:0000313" key="5">
    <source>
        <dbReference type="Proteomes" id="UP001302367"/>
    </source>
</evidence>
<name>A0A2G5HN35_CERBT</name>
<evidence type="ECO:0000313" key="3">
    <source>
        <dbReference type="EMBL" id="WPB01758.1"/>
    </source>
</evidence>
<evidence type="ECO:0008006" key="6">
    <source>
        <dbReference type="Google" id="ProtNLM"/>
    </source>
</evidence>
<gene>
    <name evidence="2" type="ORF">CB0940_04509</name>
    <name evidence="3" type="ORF">RHO25_006390</name>
</gene>
<sequence>MSEEQRISICKTSLNQILNSLKENPRQWRNQIPLARTIIAHLNATTLMQQTDRLQERVWLIGGLQRLAYADPDSGGVPDVAAWCSQQWAVIQQSQPNNISALRGLGQAWLARAQPTLARIQREEGRSSGDGPPQSRAGNTLSQTEAEKRSGTAQYVEARGNLQPAIDFLERAIAAATSQHTLTGDLLATTAEAYMSLGNVTSPRNNQQHFTRALQLLRAANSIEGYQLNRYLQQYLERYGRYIDA</sequence>